<dbReference type="Pfam" id="PF00565">
    <property type="entry name" value="SNase"/>
    <property type="match status" value="1"/>
</dbReference>
<evidence type="ECO:0000256" key="3">
    <source>
        <dbReference type="ARBA" id="ARBA00022801"/>
    </source>
</evidence>
<sequence>MRARTVLFTVVLLVLSGCVGAAPAGPQSTGSAGAATDAATPTGPSVRVTVTEVVDGDTVKVKYANGSRDTVRLLGVDTPEVYGSNTPGEFEGVPDTEAGAACLDAAGENASAYARRHLAGEEVRLVFDETADRRGYYDRLLAYVHVDGASFNLALVEAGHARLYESTFTERERYRAAETDARAAGRGLWACAEREADEGATADGGTVGADTADDGSSATDARIAVVRIHPDAAGNDNENLNDEYVVFRNEGAETVDLSGWSVADAVGKTYTFPPGTTLEPGAELTLRTGTGTDGDATVYWGRGSAVWNNGGDTITLRDDDGVVVLERRY</sequence>
<dbReference type="PROSITE" id="PS50830">
    <property type="entry name" value="TNASE_3"/>
    <property type="match status" value="1"/>
</dbReference>
<dbReference type="Gene3D" id="2.40.50.90">
    <property type="match status" value="1"/>
</dbReference>
<accession>A0A1I6GZV4</accession>
<dbReference type="EMBL" id="FOYT01000001">
    <property type="protein sequence ID" value="SFR47702.1"/>
    <property type="molecule type" value="Genomic_DNA"/>
</dbReference>
<feature type="compositionally biased region" description="Low complexity" evidence="4">
    <location>
        <begin position="28"/>
        <end position="43"/>
    </location>
</feature>
<protein>
    <submittedName>
        <fullName evidence="7">Micrococcal nuclease</fullName>
    </submittedName>
</protein>
<name>A0A1I6GZV4_9EURY</name>
<dbReference type="RefSeq" id="WP_089806762.1">
    <property type="nucleotide sequence ID" value="NZ_FOYT01000001.1"/>
</dbReference>
<keyword evidence="8" id="KW-1185">Reference proteome</keyword>
<dbReference type="Gene3D" id="2.60.40.1260">
    <property type="entry name" value="Lamin Tail domain"/>
    <property type="match status" value="1"/>
</dbReference>
<dbReference type="InterPro" id="IPR016071">
    <property type="entry name" value="Staphylococal_nuclease_OB-fold"/>
</dbReference>
<dbReference type="PROSITE" id="PS51257">
    <property type="entry name" value="PROKAR_LIPOPROTEIN"/>
    <property type="match status" value="1"/>
</dbReference>
<dbReference type="PANTHER" id="PTHR12302:SF3">
    <property type="entry name" value="SERINE_THREONINE-PROTEIN KINASE 31"/>
    <property type="match status" value="1"/>
</dbReference>
<keyword evidence="2" id="KW-0255">Endonuclease</keyword>
<dbReference type="GO" id="GO:0003676">
    <property type="term" value="F:nucleic acid binding"/>
    <property type="evidence" value="ECO:0007669"/>
    <property type="project" value="InterPro"/>
</dbReference>
<dbReference type="AlphaFoldDB" id="A0A1I6GZV4"/>
<dbReference type="PROSITE" id="PS51841">
    <property type="entry name" value="LTD"/>
    <property type="match status" value="1"/>
</dbReference>
<dbReference type="InterPro" id="IPR001322">
    <property type="entry name" value="Lamin_tail_dom"/>
</dbReference>
<feature type="domain" description="LTD" evidence="6">
    <location>
        <begin position="210"/>
        <end position="329"/>
    </location>
</feature>
<dbReference type="SUPFAM" id="SSF50199">
    <property type="entry name" value="Staphylococcal nuclease"/>
    <property type="match status" value="1"/>
</dbReference>
<evidence type="ECO:0000313" key="7">
    <source>
        <dbReference type="EMBL" id="SFR47702.1"/>
    </source>
</evidence>
<reference evidence="8" key="1">
    <citation type="submission" date="2016-10" db="EMBL/GenBank/DDBJ databases">
        <authorList>
            <person name="Varghese N."/>
            <person name="Submissions S."/>
        </authorList>
    </citation>
    <scope>NUCLEOTIDE SEQUENCE [LARGE SCALE GENOMIC DNA]</scope>
    <source>
        <strain evidence="8">CGMCC 1.7736</strain>
    </source>
</reference>
<feature type="domain" description="TNase-like" evidence="5">
    <location>
        <begin position="44"/>
        <end position="191"/>
    </location>
</feature>
<dbReference type="GO" id="GO:0016787">
    <property type="term" value="F:hydrolase activity"/>
    <property type="evidence" value="ECO:0007669"/>
    <property type="project" value="UniProtKB-KW"/>
</dbReference>
<dbReference type="InterPro" id="IPR035437">
    <property type="entry name" value="SNase_OB-fold_sf"/>
</dbReference>
<evidence type="ECO:0000256" key="2">
    <source>
        <dbReference type="ARBA" id="ARBA00022759"/>
    </source>
</evidence>
<dbReference type="GO" id="GO:0004519">
    <property type="term" value="F:endonuclease activity"/>
    <property type="evidence" value="ECO:0007669"/>
    <property type="project" value="UniProtKB-KW"/>
</dbReference>
<dbReference type="SUPFAM" id="SSF74853">
    <property type="entry name" value="Lamin A/C globular tail domain"/>
    <property type="match status" value="1"/>
</dbReference>
<evidence type="ECO:0000313" key="8">
    <source>
        <dbReference type="Proteomes" id="UP000198531"/>
    </source>
</evidence>
<dbReference type="STRING" id="553469.SAMN04487947_1886"/>
<dbReference type="InterPro" id="IPR002071">
    <property type="entry name" value="Thermonucl_AS"/>
</dbReference>
<evidence type="ECO:0000259" key="5">
    <source>
        <dbReference type="PROSITE" id="PS50830"/>
    </source>
</evidence>
<keyword evidence="1" id="KW-0540">Nuclease</keyword>
<proteinExistence type="predicted"/>
<evidence type="ECO:0000256" key="1">
    <source>
        <dbReference type="ARBA" id="ARBA00022722"/>
    </source>
</evidence>
<feature type="region of interest" description="Disordered" evidence="4">
    <location>
        <begin position="24"/>
        <end position="43"/>
    </location>
</feature>
<evidence type="ECO:0000256" key="4">
    <source>
        <dbReference type="SAM" id="MobiDB-lite"/>
    </source>
</evidence>
<gene>
    <name evidence="7" type="ORF">SAMN04487947_1886</name>
</gene>
<dbReference type="Pfam" id="PF00932">
    <property type="entry name" value="LTD"/>
    <property type="match status" value="1"/>
</dbReference>
<dbReference type="SMART" id="SM00318">
    <property type="entry name" value="SNc"/>
    <property type="match status" value="1"/>
</dbReference>
<dbReference type="Proteomes" id="UP000198531">
    <property type="component" value="Unassembled WGS sequence"/>
</dbReference>
<keyword evidence="3" id="KW-0378">Hydrolase</keyword>
<organism evidence="7 8">
    <name type="scientific">Halogeometricum rufum</name>
    <dbReference type="NCBI Taxonomy" id="553469"/>
    <lineage>
        <taxon>Archaea</taxon>
        <taxon>Methanobacteriati</taxon>
        <taxon>Methanobacteriota</taxon>
        <taxon>Stenosarchaea group</taxon>
        <taxon>Halobacteria</taxon>
        <taxon>Halobacteriales</taxon>
        <taxon>Haloferacaceae</taxon>
        <taxon>Halogeometricum</taxon>
    </lineage>
</organism>
<dbReference type="PANTHER" id="PTHR12302">
    <property type="entry name" value="EBNA2 BINDING PROTEIN P100"/>
    <property type="match status" value="1"/>
</dbReference>
<evidence type="ECO:0000259" key="6">
    <source>
        <dbReference type="PROSITE" id="PS51841"/>
    </source>
</evidence>
<dbReference type="OrthoDB" id="3327at2157"/>
<dbReference type="InterPro" id="IPR036415">
    <property type="entry name" value="Lamin_tail_dom_sf"/>
</dbReference>
<dbReference type="PROSITE" id="PS01123">
    <property type="entry name" value="TNASE_1"/>
    <property type="match status" value="1"/>
</dbReference>